<gene>
    <name evidence="2" type="ORF">GEV33_007054</name>
</gene>
<evidence type="ECO:0000256" key="1">
    <source>
        <dbReference type="SAM" id="MobiDB-lite"/>
    </source>
</evidence>
<feature type="compositionally biased region" description="Polar residues" evidence="1">
    <location>
        <begin position="201"/>
        <end position="212"/>
    </location>
</feature>
<dbReference type="AlphaFoldDB" id="A0A8J6LCQ5"/>
<dbReference type="EMBL" id="JABDTM020022681">
    <property type="protein sequence ID" value="KAH0815735.1"/>
    <property type="molecule type" value="Genomic_DNA"/>
</dbReference>
<comment type="caution">
    <text evidence="2">The sequence shown here is derived from an EMBL/GenBank/DDBJ whole genome shotgun (WGS) entry which is preliminary data.</text>
</comment>
<protein>
    <submittedName>
        <fullName evidence="2">Uncharacterized protein</fullName>
    </submittedName>
</protein>
<feature type="region of interest" description="Disordered" evidence="1">
    <location>
        <begin position="173"/>
        <end position="236"/>
    </location>
</feature>
<keyword evidence="3" id="KW-1185">Reference proteome</keyword>
<sequence>MVTYASAGHTNANNEHILVPRRSTSTISRAPLHLPGAALALSQALAHWSSFHALFCMPSGHRTRVCCATTSFLCGDAALGFQAPILFRILFHCEPTGNDVLSTGVRPIVSARGCFAPLVGSPPLSTASPLLPDRPMTTALWHLGPQPGAHKYGLTFCKRYGGDVLVTGAEPRGAECQGSEAPRGEAPRGRSSKGAKRHGTMESTRGHQASSSDDGDGLERSDEGWLDDGASAGTPC</sequence>
<organism evidence="2 3">
    <name type="scientific">Tenebrio molitor</name>
    <name type="common">Yellow mealworm beetle</name>
    <dbReference type="NCBI Taxonomy" id="7067"/>
    <lineage>
        <taxon>Eukaryota</taxon>
        <taxon>Metazoa</taxon>
        <taxon>Ecdysozoa</taxon>
        <taxon>Arthropoda</taxon>
        <taxon>Hexapoda</taxon>
        <taxon>Insecta</taxon>
        <taxon>Pterygota</taxon>
        <taxon>Neoptera</taxon>
        <taxon>Endopterygota</taxon>
        <taxon>Coleoptera</taxon>
        <taxon>Polyphaga</taxon>
        <taxon>Cucujiformia</taxon>
        <taxon>Tenebrionidae</taxon>
        <taxon>Tenebrio</taxon>
    </lineage>
</organism>
<reference evidence="2" key="1">
    <citation type="journal article" date="2020" name="J Insects Food Feed">
        <title>The yellow mealworm (Tenebrio molitor) genome: a resource for the emerging insects as food and feed industry.</title>
        <authorList>
            <person name="Eriksson T."/>
            <person name="Andere A."/>
            <person name="Kelstrup H."/>
            <person name="Emery V."/>
            <person name="Picard C."/>
        </authorList>
    </citation>
    <scope>NUCLEOTIDE SEQUENCE</scope>
    <source>
        <strain evidence="2">Stoneville</strain>
        <tissue evidence="2">Whole head</tissue>
    </source>
</reference>
<name>A0A8J6LCQ5_TENMO</name>
<dbReference type="Proteomes" id="UP000719412">
    <property type="component" value="Unassembled WGS sequence"/>
</dbReference>
<accession>A0A8J6LCQ5</accession>
<proteinExistence type="predicted"/>
<evidence type="ECO:0000313" key="3">
    <source>
        <dbReference type="Proteomes" id="UP000719412"/>
    </source>
</evidence>
<reference evidence="2" key="2">
    <citation type="submission" date="2021-08" db="EMBL/GenBank/DDBJ databases">
        <authorList>
            <person name="Eriksson T."/>
        </authorList>
    </citation>
    <scope>NUCLEOTIDE SEQUENCE</scope>
    <source>
        <strain evidence="2">Stoneville</strain>
        <tissue evidence="2">Whole head</tissue>
    </source>
</reference>
<evidence type="ECO:0000313" key="2">
    <source>
        <dbReference type="EMBL" id="KAH0815735.1"/>
    </source>
</evidence>